<dbReference type="AlphaFoldDB" id="A0A6A3MFX9"/>
<gene>
    <name evidence="3" type="ORF">PF006_g401</name>
    <name evidence="2" type="ORF">PF011_g156</name>
</gene>
<protein>
    <recommendedName>
        <fullName evidence="6">Chorein N-terminal domain-containing protein</fullName>
    </recommendedName>
</protein>
<feature type="region of interest" description="Disordered" evidence="1">
    <location>
        <begin position="588"/>
        <end position="627"/>
    </location>
</feature>
<evidence type="ECO:0000256" key="1">
    <source>
        <dbReference type="SAM" id="MobiDB-lite"/>
    </source>
</evidence>
<sequence>MIFEVLQQVLGEFFVDVQARNVSFYAGDLFESSHFKLSDVFLKTALINALQLPFELSAGYIGNVKIEGLVGAVAGWPLEVSVSDVCLVLRPHKVQWDNELLIRYAKELVVAMLQCLGAPSATKKGKGSLFSPAKWIASRVQAVGAEMIVQVERIHIRVESPRTDCDNLVAYGFNIPLIRFAPRELEEQILYRRQQPGVIYPKAVDGVMSKLLTVENVSFYADLDADAYWTSPAKTEASTDTTEQPVASALLASPEVNTSSRQFTHEDALKRFKECVLKSFARDKRRELVHVRVVWIKLDLVPGEQNTGESGSVPKPVLAAVDIATEEIELNIDFDQIAVILEELEHVVDYFKRFRTWKWRPSCIDREHHTPPSVKFFPAWILNPAKVIPLLNLQIGPVTLRLSEGNLDQAHKTKRGIGIEVGFESCSGAMLLTRTPFLRILVEIRVGLFHVTLVRQQNLHDKTSGVDWENGISEYKWISSDYIRLPEDGFFYIGLKYSAQEVGAKPTGRVQFVGNLEEELGLKGRMCIGPIKIDCNEAAMRLAMGQTVADELRASTAMDVSTSTHFSILQDAYHSFVNLVAHLPKRKGARKGYVKDSSPRATKRSSTANADPQDKFPREDQQKLEKSAKRTRMLHALLLRSSMFEVEVGTLELNLSAYTSHIEKALRTQVPKNVEAPKSSETREDVKVMLPTTMYRLQNRPSMNECIVDIAGARVVYRSTKQGRAAVIRHLAQLFKL</sequence>
<dbReference type="EMBL" id="QXGA01000008">
    <property type="protein sequence ID" value="KAE9155656.1"/>
    <property type="molecule type" value="Genomic_DNA"/>
</dbReference>
<name>A0A6A3MFX9_9STRA</name>
<evidence type="ECO:0008006" key="6">
    <source>
        <dbReference type="Google" id="ProtNLM"/>
    </source>
</evidence>
<dbReference type="EMBL" id="QXFW01000003">
    <property type="protein sequence ID" value="KAE9031371.1"/>
    <property type="molecule type" value="Genomic_DNA"/>
</dbReference>
<accession>A0A6A3MFX9</accession>
<feature type="compositionally biased region" description="Basic and acidic residues" evidence="1">
    <location>
        <begin position="612"/>
        <end position="627"/>
    </location>
</feature>
<evidence type="ECO:0000313" key="4">
    <source>
        <dbReference type="Proteomes" id="UP000440732"/>
    </source>
</evidence>
<dbReference type="Proteomes" id="UP000440732">
    <property type="component" value="Unassembled WGS sequence"/>
</dbReference>
<organism evidence="2 5">
    <name type="scientific">Phytophthora fragariae</name>
    <dbReference type="NCBI Taxonomy" id="53985"/>
    <lineage>
        <taxon>Eukaryota</taxon>
        <taxon>Sar</taxon>
        <taxon>Stramenopiles</taxon>
        <taxon>Oomycota</taxon>
        <taxon>Peronosporomycetes</taxon>
        <taxon>Peronosporales</taxon>
        <taxon>Peronosporaceae</taxon>
        <taxon>Phytophthora</taxon>
    </lineage>
</organism>
<proteinExistence type="predicted"/>
<dbReference type="Proteomes" id="UP000460718">
    <property type="component" value="Unassembled WGS sequence"/>
</dbReference>
<comment type="caution">
    <text evidence="2">The sequence shown here is derived from an EMBL/GenBank/DDBJ whole genome shotgun (WGS) entry which is preliminary data.</text>
</comment>
<evidence type="ECO:0000313" key="5">
    <source>
        <dbReference type="Proteomes" id="UP000460718"/>
    </source>
</evidence>
<evidence type="ECO:0000313" key="3">
    <source>
        <dbReference type="EMBL" id="KAE9155656.1"/>
    </source>
</evidence>
<reference evidence="2 5" key="1">
    <citation type="submission" date="2018-09" db="EMBL/GenBank/DDBJ databases">
        <title>Genomic investigation of the strawberry pathogen Phytophthora fragariae indicates pathogenicity is determined by transcriptional variation in three key races.</title>
        <authorList>
            <person name="Adams T.M."/>
            <person name="Armitage A.D."/>
            <person name="Sobczyk M.K."/>
            <person name="Bates H.J."/>
            <person name="Dunwell J.M."/>
            <person name="Nellist C.F."/>
            <person name="Harrison R.J."/>
        </authorList>
    </citation>
    <scope>NUCLEOTIDE SEQUENCE [LARGE SCALE GENOMIC DNA]</scope>
    <source>
        <strain evidence="3 4">NOV-5</strain>
        <strain evidence="2 5">SCRP245</strain>
    </source>
</reference>
<evidence type="ECO:0000313" key="2">
    <source>
        <dbReference type="EMBL" id="KAE9031371.1"/>
    </source>
</evidence>